<feature type="compositionally biased region" description="Basic and acidic residues" evidence="4">
    <location>
        <begin position="360"/>
        <end position="378"/>
    </location>
</feature>
<dbReference type="PROSITE" id="PS51455">
    <property type="entry name" value="PIPK"/>
    <property type="match status" value="1"/>
</dbReference>
<sequence length="727" mass="80201">MASGDTDHIEVMDSSASKKSDNATGPSGAEEDDRDKSSIAEKNAPYDPAVGPSGAISKVHKSDRKIGHRRVGEGGEITYKKIQSSQIMGSIQLGIQHAIGGLASKPERDLLMQDFMTVETTNFPHEGSNHTPAHHYSEFKFKTYAPIAFRYFRDLFGIQPDDFLMSMCSAPLRELSNPGASGSIFYLTNDDEFIIKTVQHKEGEFLQKLLPGYYLNLDQNPRTLLPKFFGLYCYQCNSKNVRLVAMNNLLPSSIKLHQKYDLKGSTYKRKANKSERQKTSPTYKDLDFMEHHTEGLFLEADTYNALIKTMQRDCRVLESFKIMDYSLLVGIHNLDEAQREKTEARKRTDSGQSDGDDAEGEPRKGLNRTRSEQGKEDFTAQVKRTQSINRQRLVAHSTAMESIQAESEPIDEEEDVPPGGIPARNARGERLLLFLGIIDILQSYRLRKKLEHTWKSMIHDGDTVSVHRPSFYAQRFLDFMAKTVFKKIPSLDLPEIKGNHRKFRTLVTSYIALKHSPSKRKSIAKPARPQEDIDTPGAGSSGVASVKAGGAPLSCCSTPPPPFEEAPPPRTSRTNSSSTTSSSASGRRRGASSAASVMTTSSASSLALTPAALSSARSNDASVCWTPPASVEGSTPTWTEGTPSFTESSSSEQGYPITPARGATPCDSRDGRRSPRPPPPPARAIPPTTINCLTSEVVEITHLRCETSRITISSYEIHNDADDEETQ</sequence>
<dbReference type="InterPro" id="IPR027483">
    <property type="entry name" value="PInositol-4-P-4/5-kinase_C_sf"/>
</dbReference>
<feature type="compositionally biased region" description="Polar residues" evidence="4">
    <location>
        <begin position="632"/>
        <end position="653"/>
    </location>
</feature>
<gene>
    <name evidence="7" type="primary">LOC118279793</name>
</gene>
<dbReference type="PANTHER" id="PTHR23086:SF101">
    <property type="entry name" value="LP03320P-RELATED"/>
    <property type="match status" value="1"/>
</dbReference>
<feature type="compositionally biased region" description="Basic and acidic residues" evidence="4">
    <location>
        <begin position="338"/>
        <end position="349"/>
    </location>
</feature>
<dbReference type="GO" id="GO:0016308">
    <property type="term" value="F:1-phosphatidylinositol-4-phosphate 5-kinase activity"/>
    <property type="evidence" value="ECO:0007669"/>
    <property type="project" value="TreeGrafter"/>
</dbReference>
<comment type="subcellular location">
    <subcellularLocation>
        <location evidence="1">Cytoplasm</location>
    </subcellularLocation>
</comment>
<dbReference type="PANTHER" id="PTHR23086">
    <property type="entry name" value="PHOSPHATIDYLINOSITOL-4-PHOSPHATE 5-KINASE"/>
    <property type="match status" value="1"/>
</dbReference>
<dbReference type="AlphaFoldDB" id="A0A9R0E3Q6"/>
<feature type="region of interest" description="Disordered" evidence="4">
    <location>
        <begin position="338"/>
        <end position="419"/>
    </location>
</feature>
<dbReference type="FunFam" id="3.30.800.10:FF:000001">
    <property type="entry name" value="phosphatidylinositol 4-phosphate 5-kinase type-1 gamma"/>
    <property type="match status" value="1"/>
</dbReference>
<keyword evidence="3" id="KW-0808">Transferase</keyword>
<evidence type="ECO:0000256" key="3">
    <source>
        <dbReference type="PROSITE-ProRule" id="PRU00781"/>
    </source>
</evidence>
<evidence type="ECO:0000313" key="7">
    <source>
        <dbReference type="RefSeq" id="XP_050558273.1"/>
    </source>
</evidence>
<feature type="domain" description="PIPK" evidence="5">
    <location>
        <begin position="83"/>
        <end position="484"/>
    </location>
</feature>
<keyword evidence="6" id="KW-1185">Reference proteome</keyword>
<evidence type="ECO:0000256" key="4">
    <source>
        <dbReference type="SAM" id="MobiDB-lite"/>
    </source>
</evidence>
<feature type="compositionally biased region" description="Basic and acidic residues" evidence="4">
    <location>
        <begin position="1"/>
        <end position="21"/>
    </location>
</feature>
<dbReference type="GO" id="GO:0005524">
    <property type="term" value="F:ATP binding"/>
    <property type="evidence" value="ECO:0007669"/>
    <property type="project" value="UniProtKB-UniRule"/>
</dbReference>
<evidence type="ECO:0000256" key="2">
    <source>
        <dbReference type="ARBA" id="ARBA00022490"/>
    </source>
</evidence>
<proteinExistence type="predicted"/>
<accession>A0A9R0E3Q6</accession>
<feature type="compositionally biased region" description="Low complexity" evidence="4">
    <location>
        <begin position="537"/>
        <end position="551"/>
    </location>
</feature>
<dbReference type="SMART" id="SM00330">
    <property type="entry name" value="PIPKc"/>
    <property type="match status" value="1"/>
</dbReference>
<evidence type="ECO:0000313" key="6">
    <source>
        <dbReference type="Proteomes" id="UP000829999"/>
    </source>
</evidence>
<dbReference type="InterPro" id="IPR002498">
    <property type="entry name" value="PInositol-4-P-4/5-kinase_core"/>
</dbReference>
<dbReference type="InterPro" id="IPR023610">
    <property type="entry name" value="PInositol-4/5-P-5/4-kinase"/>
</dbReference>
<feature type="compositionally biased region" description="Pro residues" evidence="4">
    <location>
        <begin position="558"/>
        <end position="570"/>
    </location>
</feature>
<dbReference type="Gene3D" id="3.30.800.10">
    <property type="entry name" value="Phosphatidylinositol Phosphate Kinase II Beta"/>
    <property type="match status" value="1"/>
</dbReference>
<feature type="region of interest" description="Disordered" evidence="4">
    <location>
        <begin position="619"/>
        <end position="688"/>
    </location>
</feature>
<dbReference type="Proteomes" id="UP000829999">
    <property type="component" value="Chromosome 22"/>
</dbReference>
<dbReference type="GeneID" id="118279793"/>
<dbReference type="RefSeq" id="XP_050558273.1">
    <property type="nucleotide sequence ID" value="XM_050702316.1"/>
</dbReference>
<dbReference type="CTD" id="37633"/>
<dbReference type="InterPro" id="IPR027484">
    <property type="entry name" value="PInositol-4-P-5-kinase_N"/>
</dbReference>
<organism evidence="6 7">
    <name type="scientific">Spodoptera frugiperda</name>
    <name type="common">Fall armyworm</name>
    <dbReference type="NCBI Taxonomy" id="7108"/>
    <lineage>
        <taxon>Eukaryota</taxon>
        <taxon>Metazoa</taxon>
        <taxon>Ecdysozoa</taxon>
        <taxon>Arthropoda</taxon>
        <taxon>Hexapoda</taxon>
        <taxon>Insecta</taxon>
        <taxon>Pterygota</taxon>
        <taxon>Neoptera</taxon>
        <taxon>Endopterygota</taxon>
        <taxon>Lepidoptera</taxon>
        <taxon>Glossata</taxon>
        <taxon>Ditrysia</taxon>
        <taxon>Noctuoidea</taxon>
        <taxon>Noctuidae</taxon>
        <taxon>Amphipyrinae</taxon>
        <taxon>Spodoptera</taxon>
    </lineage>
</organism>
<evidence type="ECO:0000259" key="5">
    <source>
        <dbReference type="PROSITE" id="PS51455"/>
    </source>
</evidence>
<feature type="compositionally biased region" description="Low complexity" evidence="4">
    <location>
        <begin position="571"/>
        <end position="604"/>
    </location>
</feature>
<feature type="region of interest" description="Disordered" evidence="4">
    <location>
        <begin position="1"/>
        <end position="71"/>
    </location>
</feature>
<feature type="region of interest" description="Disordered" evidence="4">
    <location>
        <begin position="518"/>
        <end position="604"/>
    </location>
</feature>
<protein>
    <submittedName>
        <fullName evidence="7">Phosphatidylinositol 4-phosphate 5-kinase type-1 alpha isoform X10</fullName>
    </submittedName>
</protein>
<reference evidence="7" key="1">
    <citation type="submission" date="2025-08" db="UniProtKB">
        <authorList>
            <consortium name="RefSeq"/>
        </authorList>
    </citation>
    <scope>IDENTIFICATION</scope>
    <source>
        <tissue evidence="7">Whole larval tissue</tissue>
    </source>
</reference>
<keyword evidence="3" id="KW-0067">ATP-binding</keyword>
<keyword evidence="2" id="KW-0963">Cytoplasm</keyword>
<dbReference type="GO" id="GO:0005886">
    <property type="term" value="C:plasma membrane"/>
    <property type="evidence" value="ECO:0007669"/>
    <property type="project" value="TreeGrafter"/>
</dbReference>
<dbReference type="CDD" id="cd17301">
    <property type="entry name" value="PIPKc_PIP5KI"/>
    <property type="match status" value="1"/>
</dbReference>
<dbReference type="GO" id="GO:0046854">
    <property type="term" value="P:phosphatidylinositol phosphate biosynthetic process"/>
    <property type="evidence" value="ECO:0007669"/>
    <property type="project" value="TreeGrafter"/>
</dbReference>
<evidence type="ECO:0000256" key="1">
    <source>
        <dbReference type="ARBA" id="ARBA00004496"/>
    </source>
</evidence>
<dbReference type="Pfam" id="PF01504">
    <property type="entry name" value="PIP5K"/>
    <property type="match status" value="1"/>
</dbReference>
<dbReference type="Gene3D" id="3.30.810.10">
    <property type="entry name" value="2-Layer Sandwich"/>
    <property type="match status" value="1"/>
</dbReference>
<name>A0A9R0E3Q6_SPOFR</name>
<keyword evidence="3" id="KW-0418">Kinase</keyword>
<feature type="compositionally biased region" description="Basic residues" evidence="4">
    <location>
        <begin position="58"/>
        <end position="69"/>
    </location>
</feature>
<dbReference type="GO" id="GO:0005737">
    <property type="term" value="C:cytoplasm"/>
    <property type="evidence" value="ECO:0007669"/>
    <property type="project" value="UniProtKB-SubCell"/>
</dbReference>
<dbReference type="SUPFAM" id="SSF56104">
    <property type="entry name" value="SAICAR synthase-like"/>
    <property type="match status" value="1"/>
</dbReference>
<keyword evidence="3" id="KW-0547">Nucleotide-binding</keyword>